<sequence>MFVLKNSWAALGRRKWRTALLFVIALLVTMWSIYGTCAIATDDEANTTGYDSLAPVAVIRPTEAKMADRSGDDSSWTKNYLSWDDYNSIYNAASSSTSETPGYSIAESVPVRESDSVKAITNSSTSDASEDKTGGNLTLQSFYTADAVAANEYGTYKVVSGNNLDYTSTSSTSVLVSQALADKNGIKVGDEITVGNPTDAKTTYKLTVAGIYEYTDDATSADGSDAKFAKDNRDNVLYTTYYTFATDGLDITDGSGWSIPDLNIVFTLSSPSDYDKFVAALEKAKVIPDGFAVSTPTIPAYEASLTGINRLASAMRLTIILLYSIGGALMLALVLWGALPRREEIGNAIAVGVSKARLGWQFMLEVFYPMLLGLGVGLLAGGLSVHDADTAMAGGYTVWNSSPIMWKTVWIGLGFTIVLAIIAMLRVAFFNANELFVTPFQPDPLAAGHHDDGSLDEAQAEGDVAANAEAQDEAPVDGAAAGKDGDLA</sequence>
<comment type="similarity">
    <text evidence="6">Belongs to the ABC-4 integral membrane protein family.</text>
</comment>
<dbReference type="RefSeq" id="WP_231129450.1">
    <property type="nucleotide sequence ID" value="NZ_VYSG01000004.1"/>
</dbReference>
<evidence type="ECO:0000313" key="12">
    <source>
        <dbReference type="Proteomes" id="UP000469292"/>
    </source>
</evidence>
<evidence type="ECO:0000256" key="6">
    <source>
        <dbReference type="ARBA" id="ARBA00038076"/>
    </source>
</evidence>
<keyword evidence="5 8" id="KW-0472">Membrane</keyword>
<dbReference type="Pfam" id="PF02687">
    <property type="entry name" value="FtsX"/>
    <property type="match status" value="1"/>
</dbReference>
<feature type="region of interest" description="Disordered" evidence="7">
    <location>
        <begin position="447"/>
        <end position="488"/>
    </location>
</feature>
<dbReference type="PANTHER" id="PTHR30572">
    <property type="entry name" value="MEMBRANE COMPONENT OF TRANSPORTER-RELATED"/>
    <property type="match status" value="1"/>
</dbReference>
<evidence type="ECO:0000313" key="11">
    <source>
        <dbReference type="EMBL" id="NEG70498.1"/>
    </source>
</evidence>
<keyword evidence="3 8" id="KW-0812">Transmembrane</keyword>
<dbReference type="PANTHER" id="PTHR30572:SF9">
    <property type="entry name" value="ABC TRANSPORTER PERMEASE PROTEIN"/>
    <property type="match status" value="1"/>
</dbReference>
<evidence type="ECO:0000256" key="2">
    <source>
        <dbReference type="ARBA" id="ARBA00022475"/>
    </source>
</evidence>
<keyword evidence="12" id="KW-1185">Reference proteome</keyword>
<keyword evidence="4 8" id="KW-1133">Transmembrane helix</keyword>
<protein>
    <submittedName>
        <fullName evidence="11">FtsX-like permease family protein</fullName>
    </submittedName>
</protein>
<proteinExistence type="inferred from homology"/>
<name>A0A6I5N0P6_9BIFI</name>
<comment type="caution">
    <text evidence="11">The sequence shown here is derived from an EMBL/GenBank/DDBJ whole genome shotgun (WGS) entry which is preliminary data.</text>
</comment>
<dbReference type="GO" id="GO:0005886">
    <property type="term" value="C:plasma membrane"/>
    <property type="evidence" value="ECO:0007669"/>
    <property type="project" value="UniProtKB-SubCell"/>
</dbReference>
<evidence type="ECO:0000256" key="1">
    <source>
        <dbReference type="ARBA" id="ARBA00004651"/>
    </source>
</evidence>
<evidence type="ECO:0000259" key="10">
    <source>
        <dbReference type="Pfam" id="PF12704"/>
    </source>
</evidence>
<accession>A0A6I5N0P6</accession>
<comment type="subcellular location">
    <subcellularLocation>
        <location evidence="1">Cell membrane</location>
        <topology evidence="1">Multi-pass membrane protein</topology>
    </subcellularLocation>
</comment>
<dbReference type="InterPro" id="IPR050250">
    <property type="entry name" value="Macrolide_Exporter_MacB"/>
</dbReference>
<gene>
    <name evidence="11" type="ORF">F6S87_07825</name>
</gene>
<dbReference type="InterPro" id="IPR003838">
    <property type="entry name" value="ABC3_permease_C"/>
</dbReference>
<dbReference type="GO" id="GO:0022857">
    <property type="term" value="F:transmembrane transporter activity"/>
    <property type="evidence" value="ECO:0007669"/>
    <property type="project" value="TreeGrafter"/>
</dbReference>
<feature type="domain" description="MacB-like periplasmic core" evidence="10">
    <location>
        <begin position="102"/>
        <end position="283"/>
    </location>
</feature>
<dbReference type="AlphaFoldDB" id="A0A6I5N0P6"/>
<keyword evidence="2" id="KW-1003">Cell membrane</keyword>
<reference evidence="11 12" key="1">
    <citation type="submission" date="2019-09" db="EMBL/GenBank/DDBJ databases">
        <title>Phylogenetic characterization of a novel taxon of the genus Bifidobacterium: Bifidobacterium choloepi sp. nov.</title>
        <authorList>
            <person name="Modesto M."/>
            <person name="Satti M."/>
        </authorList>
    </citation>
    <scope>NUCLEOTIDE SEQUENCE [LARGE SCALE GENOMIC DNA]</scope>
    <source>
        <strain evidence="11 12">BRDM6</strain>
    </source>
</reference>
<dbReference type="InterPro" id="IPR025857">
    <property type="entry name" value="MacB_PCD"/>
</dbReference>
<evidence type="ECO:0000256" key="4">
    <source>
        <dbReference type="ARBA" id="ARBA00022989"/>
    </source>
</evidence>
<evidence type="ECO:0000256" key="7">
    <source>
        <dbReference type="SAM" id="MobiDB-lite"/>
    </source>
</evidence>
<organism evidence="11 12">
    <name type="scientific">Bifidobacterium choloepi</name>
    <dbReference type="NCBI Taxonomy" id="2614131"/>
    <lineage>
        <taxon>Bacteria</taxon>
        <taxon>Bacillati</taxon>
        <taxon>Actinomycetota</taxon>
        <taxon>Actinomycetes</taxon>
        <taxon>Bifidobacteriales</taxon>
        <taxon>Bifidobacteriaceae</taxon>
        <taxon>Bifidobacterium</taxon>
    </lineage>
</organism>
<evidence type="ECO:0000256" key="8">
    <source>
        <dbReference type="SAM" id="Phobius"/>
    </source>
</evidence>
<evidence type="ECO:0000256" key="5">
    <source>
        <dbReference type="ARBA" id="ARBA00023136"/>
    </source>
</evidence>
<feature type="transmembrane region" description="Helical" evidence="8">
    <location>
        <begin position="360"/>
        <end position="384"/>
    </location>
</feature>
<dbReference type="EMBL" id="VYSG01000004">
    <property type="protein sequence ID" value="NEG70498.1"/>
    <property type="molecule type" value="Genomic_DNA"/>
</dbReference>
<dbReference type="Pfam" id="PF12704">
    <property type="entry name" value="MacB_PCD"/>
    <property type="match status" value="1"/>
</dbReference>
<dbReference type="Proteomes" id="UP000469292">
    <property type="component" value="Unassembled WGS sequence"/>
</dbReference>
<feature type="transmembrane region" description="Helical" evidence="8">
    <location>
        <begin position="320"/>
        <end position="339"/>
    </location>
</feature>
<feature type="transmembrane region" description="Helical" evidence="8">
    <location>
        <begin position="404"/>
        <end position="425"/>
    </location>
</feature>
<evidence type="ECO:0000256" key="3">
    <source>
        <dbReference type="ARBA" id="ARBA00022692"/>
    </source>
</evidence>
<evidence type="ECO:0000259" key="9">
    <source>
        <dbReference type="Pfam" id="PF02687"/>
    </source>
</evidence>
<feature type="domain" description="ABC3 transporter permease C-terminal" evidence="9">
    <location>
        <begin position="319"/>
        <end position="425"/>
    </location>
</feature>